<dbReference type="InterPro" id="IPR053790">
    <property type="entry name" value="P5CR-like_CS"/>
</dbReference>
<dbReference type="InterPro" id="IPR008927">
    <property type="entry name" value="6-PGluconate_DH-like_C_sf"/>
</dbReference>
<dbReference type="HAMAP" id="MF_01925">
    <property type="entry name" value="P5C_reductase"/>
    <property type="match status" value="1"/>
</dbReference>
<feature type="domain" description="Pyrroline-5-carboxylate reductase catalytic N-terminal" evidence="6">
    <location>
        <begin position="11"/>
        <end position="110"/>
    </location>
</feature>
<dbReference type="SUPFAM" id="SSF48179">
    <property type="entry name" value="6-phosphogluconate dehydrogenase C-terminal domain-like"/>
    <property type="match status" value="1"/>
</dbReference>
<dbReference type="Gene3D" id="3.40.50.720">
    <property type="entry name" value="NAD(P)-binding Rossmann-like Domain"/>
    <property type="match status" value="1"/>
</dbReference>
<name>A0ABQ1ZQL2_9BACL</name>
<comment type="pathway">
    <text evidence="2 4">Amino-acid biosynthesis; L-proline biosynthesis; L-proline from L-glutamate 5-semialdehyde: step 1/1.</text>
</comment>
<dbReference type="SUPFAM" id="SSF51735">
    <property type="entry name" value="NAD(P)-binding Rossmann-fold domains"/>
    <property type="match status" value="1"/>
</dbReference>
<dbReference type="Proteomes" id="UP000605427">
    <property type="component" value="Unassembled WGS sequence"/>
</dbReference>
<organism evidence="8 9">
    <name type="scientific">Saccharibacillus endophyticus</name>
    <dbReference type="NCBI Taxonomy" id="2060666"/>
    <lineage>
        <taxon>Bacteria</taxon>
        <taxon>Bacillati</taxon>
        <taxon>Bacillota</taxon>
        <taxon>Bacilli</taxon>
        <taxon>Bacillales</taxon>
        <taxon>Paenibacillaceae</taxon>
        <taxon>Saccharibacillus</taxon>
    </lineage>
</organism>
<dbReference type="PIRSF" id="PIRSF000193">
    <property type="entry name" value="Pyrrol-5-carb_rd"/>
    <property type="match status" value="1"/>
</dbReference>
<dbReference type="NCBIfam" id="TIGR00112">
    <property type="entry name" value="proC"/>
    <property type="match status" value="1"/>
</dbReference>
<keyword evidence="2 4" id="KW-0028">Amino-acid biosynthesis</keyword>
<evidence type="ECO:0000259" key="7">
    <source>
        <dbReference type="Pfam" id="PF14748"/>
    </source>
</evidence>
<keyword evidence="2 4" id="KW-0560">Oxidoreductase</keyword>
<evidence type="ECO:0000256" key="2">
    <source>
        <dbReference type="HAMAP-Rule" id="MF_01925"/>
    </source>
</evidence>
<accession>A0ABQ1ZQL2</accession>
<comment type="catalytic activity">
    <reaction evidence="2 4">
        <text>L-proline + NADP(+) = (S)-1-pyrroline-5-carboxylate + NADPH + 2 H(+)</text>
        <dbReference type="Rhea" id="RHEA:14109"/>
        <dbReference type="ChEBI" id="CHEBI:15378"/>
        <dbReference type="ChEBI" id="CHEBI:17388"/>
        <dbReference type="ChEBI" id="CHEBI:57783"/>
        <dbReference type="ChEBI" id="CHEBI:58349"/>
        <dbReference type="ChEBI" id="CHEBI:60039"/>
        <dbReference type="EC" id="1.5.1.2"/>
    </reaction>
</comment>
<evidence type="ECO:0000313" key="9">
    <source>
        <dbReference type="Proteomes" id="UP000605427"/>
    </source>
</evidence>
<reference evidence="9" key="1">
    <citation type="journal article" date="2019" name="Int. J. Syst. Evol. Microbiol.">
        <title>The Global Catalogue of Microorganisms (GCM) 10K type strain sequencing project: providing services to taxonomists for standard genome sequencing and annotation.</title>
        <authorList>
            <consortium name="The Broad Institute Genomics Platform"/>
            <consortium name="The Broad Institute Genome Sequencing Center for Infectious Disease"/>
            <person name="Wu L."/>
            <person name="Ma J."/>
        </authorList>
    </citation>
    <scope>NUCLEOTIDE SEQUENCE [LARGE SCALE GENOMIC DNA]</scope>
    <source>
        <strain evidence="9">CCM 8702</strain>
    </source>
</reference>
<comment type="similarity">
    <text evidence="1 2 4">Belongs to the pyrroline-5-carboxylate reductase family.</text>
</comment>
<evidence type="ECO:0000256" key="1">
    <source>
        <dbReference type="ARBA" id="ARBA00005525"/>
    </source>
</evidence>
<feature type="region of interest" description="Disordered" evidence="5">
    <location>
        <begin position="272"/>
        <end position="292"/>
    </location>
</feature>
<keyword evidence="2 4" id="KW-0521">NADP</keyword>
<dbReference type="EMBL" id="BMDD01000001">
    <property type="protein sequence ID" value="GGH71942.1"/>
    <property type="molecule type" value="Genomic_DNA"/>
</dbReference>
<feature type="domain" description="Pyrroline-5-carboxylate reductase dimerisation" evidence="7">
    <location>
        <begin position="174"/>
        <end position="278"/>
    </location>
</feature>
<protein>
    <recommendedName>
        <fullName evidence="2 3">Pyrroline-5-carboxylate reductase</fullName>
        <shortName evidence="2">P5C reductase</shortName>
        <shortName evidence="2">P5CR</shortName>
        <ecNumber evidence="2 3">1.5.1.2</ecNumber>
    </recommendedName>
    <alternativeName>
        <fullName evidence="2">PCA reductase</fullName>
    </alternativeName>
</protein>
<comment type="function">
    <text evidence="2">Catalyzes the reduction of 1-pyrroline-5-carboxylate (PCA) to L-proline.</text>
</comment>
<dbReference type="RefSeq" id="WP_172239817.1">
    <property type="nucleotide sequence ID" value="NZ_BMDD01000001.1"/>
</dbReference>
<dbReference type="PANTHER" id="PTHR11645:SF49">
    <property type="entry name" value="PYRROLINE-5-CARBOXYLATE REDUCTASE 1"/>
    <property type="match status" value="1"/>
</dbReference>
<comment type="catalytic activity">
    <reaction evidence="2">
        <text>L-proline + NAD(+) = (S)-1-pyrroline-5-carboxylate + NADH + 2 H(+)</text>
        <dbReference type="Rhea" id="RHEA:14105"/>
        <dbReference type="ChEBI" id="CHEBI:15378"/>
        <dbReference type="ChEBI" id="CHEBI:17388"/>
        <dbReference type="ChEBI" id="CHEBI:57540"/>
        <dbReference type="ChEBI" id="CHEBI:57945"/>
        <dbReference type="ChEBI" id="CHEBI:60039"/>
        <dbReference type="EC" id="1.5.1.2"/>
    </reaction>
</comment>
<comment type="subcellular location">
    <subcellularLocation>
        <location evidence="2">Cytoplasm</location>
    </subcellularLocation>
</comment>
<evidence type="ECO:0000256" key="3">
    <source>
        <dbReference type="NCBIfam" id="TIGR00112"/>
    </source>
</evidence>
<proteinExistence type="inferred from homology"/>
<evidence type="ECO:0000256" key="5">
    <source>
        <dbReference type="SAM" id="MobiDB-lite"/>
    </source>
</evidence>
<dbReference type="InterPro" id="IPR028939">
    <property type="entry name" value="P5C_Rdtase_cat_N"/>
</dbReference>
<gene>
    <name evidence="2 8" type="primary">proC</name>
    <name evidence="8" type="ORF">GCM10007362_09550</name>
</gene>
<dbReference type="Pfam" id="PF14748">
    <property type="entry name" value="P5CR_dimer"/>
    <property type="match status" value="1"/>
</dbReference>
<evidence type="ECO:0000256" key="4">
    <source>
        <dbReference type="RuleBase" id="RU003903"/>
    </source>
</evidence>
<dbReference type="EC" id="1.5.1.2" evidence="2 3"/>
<keyword evidence="2 4" id="KW-0641">Proline biosynthesis</keyword>
<dbReference type="PANTHER" id="PTHR11645">
    <property type="entry name" value="PYRROLINE-5-CARBOXYLATE REDUCTASE"/>
    <property type="match status" value="1"/>
</dbReference>
<sequence>MTQTRMLIEDRVCFFGAGSMAEAVARGLVARAVIAPGNITFLNRSDKSKLEDLKQRYGIPGTNDPVEKEQVLRTSPIIILAMKPKDAAEALEQLGKLIGPRTVIVSMIAGLSIQTLRSLLGRPEQPVVRTMPNTSSGIGLGVTGVSYSEGLSDDQRRTARLLFESVGIVVETEEEKIDALTGISGSGPAYVYYMMEALIEAGTRGGLTPDQARDMTIQTVLGAAQMVRQTGEEPSELRRKVTSPNGATQAAIAKLDESDFYGAVIRAAERCSERSAEMGRELEDKLPKSDQA</sequence>
<dbReference type="Pfam" id="PF03807">
    <property type="entry name" value="F420_oxidored"/>
    <property type="match status" value="1"/>
</dbReference>
<evidence type="ECO:0000313" key="8">
    <source>
        <dbReference type="EMBL" id="GGH71942.1"/>
    </source>
</evidence>
<comment type="caution">
    <text evidence="8">The sequence shown here is derived from an EMBL/GenBank/DDBJ whole genome shotgun (WGS) entry which is preliminary data.</text>
</comment>
<dbReference type="Gene3D" id="1.10.3730.10">
    <property type="entry name" value="ProC C-terminal domain-like"/>
    <property type="match status" value="1"/>
</dbReference>
<dbReference type="InterPro" id="IPR036291">
    <property type="entry name" value="NAD(P)-bd_dom_sf"/>
</dbReference>
<keyword evidence="2" id="KW-0963">Cytoplasm</keyword>
<dbReference type="InterPro" id="IPR029036">
    <property type="entry name" value="P5CR_dimer"/>
</dbReference>
<evidence type="ECO:0000259" key="6">
    <source>
        <dbReference type="Pfam" id="PF03807"/>
    </source>
</evidence>
<dbReference type="InterPro" id="IPR000304">
    <property type="entry name" value="Pyrroline-COOH_reductase"/>
</dbReference>
<keyword evidence="9" id="KW-1185">Reference proteome</keyword>
<dbReference type="PROSITE" id="PS00521">
    <property type="entry name" value="P5CR"/>
    <property type="match status" value="1"/>
</dbReference>